<gene>
    <name evidence="2" type="ORF">G5I_12490</name>
</gene>
<feature type="domain" description="DUF5641" evidence="1">
    <location>
        <begin position="40"/>
        <end position="100"/>
    </location>
</feature>
<evidence type="ECO:0000313" key="2">
    <source>
        <dbReference type="EMBL" id="EGI59350.1"/>
    </source>
</evidence>
<dbReference type="InterPro" id="IPR040676">
    <property type="entry name" value="DUF5641"/>
</dbReference>
<sequence>MVQTKFAGFREIYLMVTLNLTLRSTLGITQGQSIVLQINSSASVAVGDVVLIENNLQKRLDWPLAVIREVYPGKDGYVRVVKLKTSKGELVRPIQKLIPLEVEHSSPEADNFIESTTTTSETTKGKAANTLEESVAVPKEEPKSLEETSLKTRRGRIIKKPDRSDLNPFDYYVWSVVERVTNKFRHPNVTSLRIVIETAFVGMDSATLQHACECFRPRIEVVIQANGEYIE</sequence>
<keyword evidence="3" id="KW-1185">Reference proteome</keyword>
<dbReference type="Proteomes" id="UP000007755">
    <property type="component" value="Unassembled WGS sequence"/>
</dbReference>
<evidence type="ECO:0000313" key="3">
    <source>
        <dbReference type="Proteomes" id="UP000007755"/>
    </source>
</evidence>
<accession>F4X2G4</accession>
<dbReference type="Pfam" id="PF18701">
    <property type="entry name" value="DUF5641"/>
    <property type="match status" value="1"/>
</dbReference>
<dbReference type="InterPro" id="IPR036397">
    <property type="entry name" value="RNaseH_sf"/>
</dbReference>
<dbReference type="EMBL" id="GL888580">
    <property type="protein sequence ID" value="EGI59350.1"/>
    <property type="molecule type" value="Genomic_DNA"/>
</dbReference>
<dbReference type="STRING" id="103372.F4X2G4"/>
<dbReference type="AlphaFoldDB" id="F4X2G4"/>
<reference evidence="2" key="1">
    <citation type="submission" date="2011-02" db="EMBL/GenBank/DDBJ databases">
        <title>The genome of the leaf-cutting ant Acromyrmex echinatior suggests key adaptations to social evolution and fungus farming.</title>
        <authorList>
            <person name="Nygaard S."/>
            <person name="Zhang G."/>
        </authorList>
    </citation>
    <scope>NUCLEOTIDE SEQUENCE</scope>
</reference>
<organism evidence="3">
    <name type="scientific">Acromyrmex echinatior</name>
    <name type="common">Panamanian leafcutter ant</name>
    <name type="synonym">Acromyrmex octospinosus echinatior</name>
    <dbReference type="NCBI Taxonomy" id="103372"/>
    <lineage>
        <taxon>Eukaryota</taxon>
        <taxon>Metazoa</taxon>
        <taxon>Ecdysozoa</taxon>
        <taxon>Arthropoda</taxon>
        <taxon>Hexapoda</taxon>
        <taxon>Insecta</taxon>
        <taxon>Pterygota</taxon>
        <taxon>Neoptera</taxon>
        <taxon>Endopterygota</taxon>
        <taxon>Hymenoptera</taxon>
        <taxon>Apocrita</taxon>
        <taxon>Aculeata</taxon>
        <taxon>Formicoidea</taxon>
        <taxon>Formicidae</taxon>
        <taxon>Myrmicinae</taxon>
        <taxon>Acromyrmex</taxon>
    </lineage>
</organism>
<dbReference type="Gene3D" id="3.30.420.10">
    <property type="entry name" value="Ribonuclease H-like superfamily/Ribonuclease H"/>
    <property type="match status" value="1"/>
</dbReference>
<dbReference type="InParanoid" id="F4X2G4"/>
<proteinExistence type="predicted"/>
<dbReference type="eggNOG" id="ENOG502TBFE">
    <property type="taxonomic scope" value="Eukaryota"/>
</dbReference>
<evidence type="ECO:0000259" key="1">
    <source>
        <dbReference type="Pfam" id="PF18701"/>
    </source>
</evidence>
<protein>
    <recommendedName>
        <fullName evidence="1">DUF5641 domain-containing protein</fullName>
    </recommendedName>
</protein>
<dbReference type="GO" id="GO:0003676">
    <property type="term" value="F:nucleic acid binding"/>
    <property type="evidence" value="ECO:0007669"/>
    <property type="project" value="InterPro"/>
</dbReference>
<name>F4X2G4_ACREC</name>
<dbReference type="OrthoDB" id="7540217at2759"/>